<gene>
    <name evidence="1" type="ORF">NB231_04360</name>
</gene>
<accession>A4BPV6</accession>
<dbReference type="AlphaFoldDB" id="A4BPV6"/>
<comment type="caution">
    <text evidence="1">The sequence shown here is derived from an EMBL/GenBank/DDBJ whole genome shotgun (WGS) entry which is preliminary data.</text>
</comment>
<proteinExistence type="predicted"/>
<dbReference type="Proteomes" id="UP000003374">
    <property type="component" value="Unassembled WGS sequence"/>
</dbReference>
<sequence>MLIREFDPNGECRDEDARQAIDRFRAVSREPSRYPGVTEQLTAIIPHEFQVTWQLLLETQHWYHWIKSRNFNYKAIYLYLPKRFCVGQRLSRCPPGGQSSFIVDCELDKYTHRYKLSIQDCRHDDQPAYYTFQLTPYERYSTKLIATADYYRSYRLNAVGIFLRSALKVEDKKSFKEDKSAIENSLRDSIKEFEALCWDRTQFGPRESHYSGSWIDWYRSPGRVHYYKNRSGHNGPELGELINSGERIGFVYPSGATGSLDEWKERFYIESVLGGYVRAILKHHGEQLMYRDRLILTTRECDVDLSVVTLSLEDCVSAEDFLISPIRLFGRRGLVRYEARVGQHVKQGDPLAVYQENSGSPTITLRSPYCGKVVDHGVDIGWDSFCPDGNKPLVRLKCKPASVTN</sequence>
<evidence type="ECO:0000313" key="1">
    <source>
        <dbReference type="EMBL" id="EAR22111.1"/>
    </source>
</evidence>
<protein>
    <submittedName>
        <fullName evidence="1">Uncharacterized protein</fullName>
    </submittedName>
</protein>
<name>A4BPV6_9GAMM</name>
<reference evidence="1 2" key="1">
    <citation type="submission" date="2006-02" db="EMBL/GenBank/DDBJ databases">
        <authorList>
            <person name="Waterbury J."/>
            <person name="Ferriera S."/>
            <person name="Johnson J."/>
            <person name="Kravitz S."/>
            <person name="Halpern A."/>
            <person name="Remington K."/>
            <person name="Beeson K."/>
            <person name="Tran B."/>
            <person name="Rogers Y.-H."/>
            <person name="Friedman R."/>
            <person name="Venter J.C."/>
        </authorList>
    </citation>
    <scope>NUCLEOTIDE SEQUENCE [LARGE SCALE GENOMIC DNA]</scope>
    <source>
        <strain evidence="1 2">Nb-231</strain>
    </source>
</reference>
<organism evidence="1 2">
    <name type="scientific">Nitrococcus mobilis Nb-231</name>
    <dbReference type="NCBI Taxonomy" id="314278"/>
    <lineage>
        <taxon>Bacteria</taxon>
        <taxon>Pseudomonadati</taxon>
        <taxon>Pseudomonadota</taxon>
        <taxon>Gammaproteobacteria</taxon>
        <taxon>Chromatiales</taxon>
        <taxon>Ectothiorhodospiraceae</taxon>
        <taxon>Nitrococcus</taxon>
    </lineage>
</organism>
<dbReference type="STRING" id="314278.NB231_04360"/>
<evidence type="ECO:0000313" key="2">
    <source>
        <dbReference type="Proteomes" id="UP000003374"/>
    </source>
</evidence>
<dbReference type="EMBL" id="AAOF01000004">
    <property type="protein sequence ID" value="EAR22111.1"/>
    <property type="molecule type" value="Genomic_DNA"/>
</dbReference>
<dbReference type="HOGENOM" id="CLU_679398_0_0_6"/>
<keyword evidence="2" id="KW-1185">Reference proteome</keyword>